<gene>
    <name evidence="1" type="ORF">GBAR_LOCUS30447</name>
</gene>
<feature type="non-terminal residue" evidence="1">
    <location>
        <position position="69"/>
    </location>
</feature>
<organism evidence="1 2">
    <name type="scientific">Geodia barretti</name>
    <name type="common">Barrett's horny sponge</name>
    <dbReference type="NCBI Taxonomy" id="519541"/>
    <lineage>
        <taxon>Eukaryota</taxon>
        <taxon>Metazoa</taxon>
        <taxon>Porifera</taxon>
        <taxon>Demospongiae</taxon>
        <taxon>Heteroscleromorpha</taxon>
        <taxon>Tetractinellida</taxon>
        <taxon>Astrophorina</taxon>
        <taxon>Geodiidae</taxon>
        <taxon>Geodia</taxon>
    </lineage>
</organism>
<dbReference type="AlphaFoldDB" id="A0AA35XKA4"/>
<reference evidence="1" key="1">
    <citation type="submission" date="2023-03" db="EMBL/GenBank/DDBJ databases">
        <authorList>
            <person name="Steffen K."/>
            <person name="Cardenas P."/>
        </authorList>
    </citation>
    <scope>NUCLEOTIDE SEQUENCE</scope>
</reference>
<evidence type="ECO:0000313" key="1">
    <source>
        <dbReference type="EMBL" id="CAI8055826.1"/>
    </source>
</evidence>
<sequence length="69" mass="7518">MAFAGGLQQTPRTKWLFSKVVICANRPIPRSVYVSVEGATGKVALLKCVVHLQEVCGQSPELAKVRNHV</sequence>
<comment type="caution">
    <text evidence="1">The sequence shown here is derived from an EMBL/GenBank/DDBJ whole genome shotgun (WGS) entry which is preliminary data.</text>
</comment>
<dbReference type="Proteomes" id="UP001174909">
    <property type="component" value="Unassembled WGS sequence"/>
</dbReference>
<keyword evidence="2" id="KW-1185">Reference proteome</keyword>
<proteinExistence type="predicted"/>
<name>A0AA35XKA4_GEOBA</name>
<protein>
    <submittedName>
        <fullName evidence="1">Uncharacterized protein</fullName>
    </submittedName>
</protein>
<dbReference type="EMBL" id="CASHTH010004311">
    <property type="protein sequence ID" value="CAI8055826.1"/>
    <property type="molecule type" value="Genomic_DNA"/>
</dbReference>
<accession>A0AA35XKA4</accession>
<evidence type="ECO:0000313" key="2">
    <source>
        <dbReference type="Proteomes" id="UP001174909"/>
    </source>
</evidence>